<comment type="caution">
    <text evidence="2">The sequence shown here is derived from an EMBL/GenBank/DDBJ whole genome shotgun (WGS) entry which is preliminary data.</text>
</comment>
<gene>
    <name evidence="2" type="ORF">IZO911_LOCUS1149</name>
    <name evidence="3" type="ORF">KXQ929_LOCUS2098</name>
</gene>
<feature type="region of interest" description="Disordered" evidence="1">
    <location>
        <begin position="279"/>
        <end position="306"/>
    </location>
</feature>
<organism evidence="2 4">
    <name type="scientific">Adineta steineri</name>
    <dbReference type="NCBI Taxonomy" id="433720"/>
    <lineage>
        <taxon>Eukaryota</taxon>
        <taxon>Metazoa</taxon>
        <taxon>Spiralia</taxon>
        <taxon>Gnathifera</taxon>
        <taxon>Rotifera</taxon>
        <taxon>Eurotatoria</taxon>
        <taxon>Bdelloidea</taxon>
        <taxon>Adinetida</taxon>
        <taxon>Adinetidae</taxon>
        <taxon>Adineta</taxon>
    </lineage>
</organism>
<dbReference type="Proteomes" id="UP000663860">
    <property type="component" value="Unassembled WGS sequence"/>
</dbReference>
<evidence type="ECO:0000313" key="4">
    <source>
        <dbReference type="Proteomes" id="UP000663860"/>
    </source>
</evidence>
<accession>A0A813M3G8</accession>
<evidence type="ECO:0000256" key="1">
    <source>
        <dbReference type="SAM" id="MobiDB-lite"/>
    </source>
</evidence>
<evidence type="ECO:0000313" key="2">
    <source>
        <dbReference type="EMBL" id="CAF0716591.1"/>
    </source>
</evidence>
<dbReference type="AlphaFoldDB" id="A0A813M3G8"/>
<dbReference type="EMBL" id="CAJOBB010000061">
    <property type="protein sequence ID" value="CAF3539670.1"/>
    <property type="molecule type" value="Genomic_DNA"/>
</dbReference>
<evidence type="ECO:0000313" key="3">
    <source>
        <dbReference type="EMBL" id="CAF3539670.1"/>
    </source>
</evidence>
<feature type="region of interest" description="Disordered" evidence="1">
    <location>
        <begin position="27"/>
        <end position="47"/>
    </location>
</feature>
<reference evidence="2" key="1">
    <citation type="submission" date="2021-02" db="EMBL/GenBank/DDBJ databases">
        <authorList>
            <person name="Nowell W R."/>
        </authorList>
    </citation>
    <scope>NUCLEOTIDE SEQUENCE</scope>
</reference>
<dbReference type="Proteomes" id="UP000663868">
    <property type="component" value="Unassembled WGS sequence"/>
</dbReference>
<sequence length="525" mass="60244">MNHFDDSNFVNPYQFPGWPTSTVRGCRSSSAKKFTSPNQNQHENSPRQCFVQRSIHIPTETRVRTPPPLYPPTPTPDLYSIDDQESSVSSMIPSSRLTPVRIKSATLTVPIKTNSDETIQNSFAQQSHERRKIVQERKLRKQLAHKYSHLDSDVWLQLRQASAPFKSLTTTTTTITEEHSIDRNASRLSCEKYSFETFKQETNQQEKDKQMNILKTIIGGPTSNIRLRPNTSRPRNTFSYSQMIKRQSEIDLQPAFEPFMVAAKPLHPSLLISNINPSKSRFKLTKPPSSAPPRFRSSPSSVLKPAPVEKTDQLLISNPIPADNPSIPLEIVKEEEKEEEVNSSIPIISEISPRPKTASNISLKSTIKLQTQISRCRSANDTKSSFTLNKIPLRFILITDDEHRIESWYHQYPFIISEDFLQSFQVKPNKSTIAAYFIDDYNQSLNYNKITNGQLQNKPFHINNDWKKYDLIFISDKIYRDVIIYLQTIINLIIKSSGKIIHIFQVNHNDDLKTQVTTICKQLNT</sequence>
<proteinExistence type="predicted"/>
<feature type="compositionally biased region" description="Low complexity" evidence="1">
    <location>
        <begin position="292"/>
        <end position="301"/>
    </location>
</feature>
<protein>
    <submittedName>
        <fullName evidence="2">Uncharacterized protein</fullName>
    </submittedName>
</protein>
<name>A0A813M3G8_9BILA</name>
<dbReference type="EMBL" id="CAJNOE010000005">
    <property type="protein sequence ID" value="CAF0716591.1"/>
    <property type="molecule type" value="Genomic_DNA"/>
</dbReference>